<dbReference type="Pfam" id="PF01885">
    <property type="entry name" value="PTS_2-RNA"/>
    <property type="match status" value="1"/>
</dbReference>
<dbReference type="EC" id="2.7.1.160" evidence="3"/>
<reference evidence="7" key="2">
    <citation type="submission" date="2023-03" db="EMBL/GenBank/DDBJ databases">
        <authorList>
            <person name="Inwood S.N."/>
            <person name="Skelly J.G."/>
            <person name="Guhlin J."/>
            <person name="Harrop T.W.R."/>
            <person name="Goldson S.G."/>
            <person name="Dearden P.K."/>
        </authorList>
    </citation>
    <scope>NUCLEOTIDE SEQUENCE</scope>
    <source>
        <strain evidence="7">Lincoln</strain>
        <tissue evidence="7">Whole body</tissue>
    </source>
</reference>
<dbReference type="AlphaFoldDB" id="A0AA39F532"/>
<gene>
    <name evidence="7" type="ORF">PV327_006793</name>
</gene>
<dbReference type="InterPro" id="IPR042080">
    <property type="entry name" value="RNA_2'-PTrans_N"/>
</dbReference>
<dbReference type="Gene3D" id="1.10.10.970">
    <property type="entry name" value="RNA 2'-phosphotransferase, Tpt1/KptA family, N-terminal domain"/>
    <property type="match status" value="1"/>
</dbReference>
<evidence type="ECO:0000313" key="8">
    <source>
        <dbReference type="Proteomes" id="UP001168972"/>
    </source>
</evidence>
<dbReference type="PANTHER" id="PTHR12684:SF2">
    <property type="entry name" value="TRNA 2'-PHOSPHOTRANSFERASE 1"/>
    <property type="match status" value="1"/>
</dbReference>
<dbReference type="GO" id="GO:0006388">
    <property type="term" value="P:tRNA splicing, via endonucleolytic cleavage and ligation"/>
    <property type="evidence" value="ECO:0007669"/>
    <property type="project" value="TreeGrafter"/>
</dbReference>
<evidence type="ECO:0000256" key="3">
    <source>
        <dbReference type="ARBA" id="ARBA00012007"/>
    </source>
</evidence>
<evidence type="ECO:0000256" key="6">
    <source>
        <dbReference type="ARBA" id="ARBA00047949"/>
    </source>
</evidence>
<sequence length="203" mass="23230">MHSIVSCESYDVKHGKKLSYLLRHGAEKEGLHIKASGFVPIVQILSKFKNCTINDIKRIVENDKKQRFTLQMNDGSLEIKANQGHSIATVNELSLKLVENPDFDIIHGTYISHWPTIKIQGLSRMNRNHIHFAKDFKTNCGLRQSAEIYIFIDFKKATDDGMKFFESENGVILCDGNNKGFIEPQYFLKVIDKSNKVLLPNFQ</sequence>
<keyword evidence="8" id="KW-1185">Reference proteome</keyword>
<dbReference type="Gene3D" id="3.20.170.30">
    <property type="match status" value="1"/>
</dbReference>
<evidence type="ECO:0000256" key="4">
    <source>
        <dbReference type="ARBA" id="ARBA00022679"/>
    </source>
</evidence>
<proteinExistence type="inferred from homology"/>
<evidence type="ECO:0000313" key="7">
    <source>
        <dbReference type="EMBL" id="KAK0163082.1"/>
    </source>
</evidence>
<organism evidence="7 8">
    <name type="scientific">Microctonus hyperodae</name>
    <name type="common">Parasitoid wasp</name>
    <dbReference type="NCBI Taxonomy" id="165561"/>
    <lineage>
        <taxon>Eukaryota</taxon>
        <taxon>Metazoa</taxon>
        <taxon>Ecdysozoa</taxon>
        <taxon>Arthropoda</taxon>
        <taxon>Hexapoda</taxon>
        <taxon>Insecta</taxon>
        <taxon>Pterygota</taxon>
        <taxon>Neoptera</taxon>
        <taxon>Endopterygota</taxon>
        <taxon>Hymenoptera</taxon>
        <taxon>Apocrita</taxon>
        <taxon>Ichneumonoidea</taxon>
        <taxon>Braconidae</taxon>
        <taxon>Euphorinae</taxon>
        <taxon>Microctonus</taxon>
    </lineage>
</organism>
<keyword evidence="4" id="KW-0808">Transferase</keyword>
<protein>
    <recommendedName>
        <fullName evidence="3">2'-phosphotransferase</fullName>
        <ecNumber evidence="3">2.7.1.160</ecNumber>
    </recommendedName>
</protein>
<comment type="caution">
    <text evidence="7">The sequence shown here is derived from an EMBL/GenBank/DDBJ whole genome shotgun (WGS) entry which is preliminary data.</text>
</comment>
<dbReference type="PANTHER" id="PTHR12684">
    <property type="entry name" value="PUTATIVE PHOSPHOTRANSFERASE"/>
    <property type="match status" value="1"/>
</dbReference>
<dbReference type="SUPFAM" id="SSF56399">
    <property type="entry name" value="ADP-ribosylation"/>
    <property type="match status" value="1"/>
</dbReference>
<dbReference type="InterPro" id="IPR042081">
    <property type="entry name" value="RNA_2'-PTrans_C"/>
</dbReference>
<name>A0AA39F532_MICHY</name>
<dbReference type="InterPro" id="IPR002745">
    <property type="entry name" value="Ptrans_KptA/Tpt1"/>
</dbReference>
<keyword evidence="5" id="KW-0520">NAD</keyword>
<dbReference type="GO" id="GO:0000215">
    <property type="term" value="F:tRNA 2'-phosphotransferase activity"/>
    <property type="evidence" value="ECO:0007669"/>
    <property type="project" value="UniProtKB-EC"/>
</dbReference>
<reference evidence="7" key="1">
    <citation type="journal article" date="2023" name="bioRxiv">
        <title>Scaffold-level genome assemblies of two parasitoid biocontrol wasps reveal the parthenogenesis mechanism and an associated novel virus.</title>
        <authorList>
            <person name="Inwood S."/>
            <person name="Skelly J."/>
            <person name="Guhlin J."/>
            <person name="Harrop T."/>
            <person name="Goldson S."/>
            <person name="Dearden P."/>
        </authorList>
    </citation>
    <scope>NUCLEOTIDE SEQUENCE</scope>
    <source>
        <strain evidence="7">Lincoln</strain>
        <tissue evidence="7">Whole body</tissue>
    </source>
</reference>
<accession>A0AA39F532</accession>
<evidence type="ECO:0000256" key="5">
    <source>
        <dbReference type="ARBA" id="ARBA00023027"/>
    </source>
</evidence>
<evidence type="ECO:0000256" key="1">
    <source>
        <dbReference type="ARBA" id="ARBA00003343"/>
    </source>
</evidence>
<dbReference type="Proteomes" id="UP001168972">
    <property type="component" value="Unassembled WGS sequence"/>
</dbReference>
<dbReference type="EMBL" id="JAQQBR010001833">
    <property type="protein sequence ID" value="KAK0163082.1"/>
    <property type="molecule type" value="Genomic_DNA"/>
</dbReference>
<comment type="catalytic activity">
    <reaction evidence="6">
        <text>2'-phospho-[ligated tRNA] + NAD(+) = mature tRNA + ADP-alpha-D-ribose 1'',2''-cyclic phosphate + nicotinamide</text>
        <dbReference type="Rhea" id="RHEA:23324"/>
        <dbReference type="Rhea" id="RHEA-COMP:11106"/>
        <dbReference type="Rhea" id="RHEA-COMP:11107"/>
        <dbReference type="ChEBI" id="CHEBI:17154"/>
        <dbReference type="ChEBI" id="CHEBI:57540"/>
        <dbReference type="ChEBI" id="CHEBI:76596"/>
        <dbReference type="ChEBI" id="CHEBI:82883"/>
        <dbReference type="ChEBI" id="CHEBI:85027"/>
        <dbReference type="EC" id="2.7.1.160"/>
    </reaction>
</comment>
<evidence type="ECO:0000256" key="2">
    <source>
        <dbReference type="ARBA" id="ARBA00009836"/>
    </source>
</evidence>
<comment type="similarity">
    <text evidence="2">Belongs to the KptA/TPT1 family.</text>
</comment>
<comment type="function">
    <text evidence="1">Catalyzes the last step of tRNA splicing, the transfer of the splice junction 2'-phosphate from ligated tRNA to NAD to produce ADP-ribose 1''-2'' cyclic phosphate.</text>
</comment>